<feature type="transmembrane region" description="Helical" evidence="7">
    <location>
        <begin position="269"/>
        <end position="286"/>
    </location>
</feature>
<proteinExistence type="inferred from homology"/>
<feature type="transmembrane region" description="Helical" evidence="7">
    <location>
        <begin position="242"/>
        <end position="263"/>
    </location>
</feature>
<evidence type="ECO:0000313" key="8">
    <source>
        <dbReference type="EMBL" id="GDY31401.1"/>
    </source>
</evidence>
<feature type="transmembrane region" description="Helical" evidence="7">
    <location>
        <begin position="180"/>
        <end position="200"/>
    </location>
</feature>
<dbReference type="OrthoDB" id="9810876at2"/>
<organism evidence="8 9">
    <name type="scientific">Gandjariella thermophila</name>
    <dbReference type="NCBI Taxonomy" id="1931992"/>
    <lineage>
        <taxon>Bacteria</taxon>
        <taxon>Bacillati</taxon>
        <taxon>Actinomycetota</taxon>
        <taxon>Actinomycetes</taxon>
        <taxon>Pseudonocardiales</taxon>
        <taxon>Pseudonocardiaceae</taxon>
        <taxon>Gandjariella</taxon>
    </lineage>
</organism>
<feature type="transmembrane region" description="Helical" evidence="7">
    <location>
        <begin position="75"/>
        <end position="106"/>
    </location>
</feature>
<comment type="similarity">
    <text evidence="2">Belongs to the UPF0718 family.</text>
</comment>
<dbReference type="GO" id="GO:0005886">
    <property type="term" value="C:plasma membrane"/>
    <property type="evidence" value="ECO:0007669"/>
    <property type="project" value="UniProtKB-SubCell"/>
</dbReference>
<dbReference type="PANTHER" id="PTHR34184">
    <property type="entry name" value="UPF0718 PROTEIN YCGR"/>
    <property type="match status" value="1"/>
</dbReference>
<keyword evidence="6 7" id="KW-0472">Membrane</keyword>
<keyword evidence="4 7" id="KW-0812">Transmembrane</keyword>
<comment type="caution">
    <text evidence="8">The sequence shown here is derived from an EMBL/GenBank/DDBJ whole genome shotgun (WGS) entry which is preliminary data.</text>
</comment>
<gene>
    <name evidence="8" type="ORF">GTS_30340</name>
</gene>
<dbReference type="EMBL" id="BJFL01000014">
    <property type="protein sequence ID" value="GDY31401.1"/>
    <property type="molecule type" value="Genomic_DNA"/>
</dbReference>
<evidence type="ECO:0000313" key="9">
    <source>
        <dbReference type="Proteomes" id="UP000298860"/>
    </source>
</evidence>
<reference evidence="9" key="1">
    <citation type="submission" date="2019-04" db="EMBL/GenBank/DDBJ databases">
        <title>Draft genome sequence of Pseudonocardiaceae bacterium SL3-2-4.</title>
        <authorList>
            <person name="Ningsih F."/>
            <person name="Yokota A."/>
            <person name="Sakai Y."/>
            <person name="Nanatani K."/>
            <person name="Yabe S."/>
            <person name="Oetari A."/>
            <person name="Sjamsuridzal W."/>
        </authorList>
    </citation>
    <scope>NUCLEOTIDE SEQUENCE [LARGE SCALE GENOMIC DNA]</scope>
    <source>
        <strain evidence="9">SL3-2-4</strain>
    </source>
</reference>
<evidence type="ECO:0000256" key="2">
    <source>
        <dbReference type="ARBA" id="ARBA00006386"/>
    </source>
</evidence>
<dbReference type="Pfam" id="PF03773">
    <property type="entry name" value="ArsP_1"/>
    <property type="match status" value="1"/>
</dbReference>
<dbReference type="Proteomes" id="UP000298860">
    <property type="component" value="Unassembled WGS sequence"/>
</dbReference>
<keyword evidence="9" id="KW-1185">Reference proteome</keyword>
<comment type="subcellular location">
    <subcellularLocation>
        <location evidence="1">Cell membrane</location>
        <topology evidence="1">Multi-pass membrane protein</topology>
    </subcellularLocation>
</comment>
<feature type="transmembrane region" description="Helical" evidence="7">
    <location>
        <begin position="335"/>
        <end position="355"/>
    </location>
</feature>
<name>A0A4D4J4F4_9PSEU</name>
<evidence type="ECO:0000256" key="6">
    <source>
        <dbReference type="ARBA" id="ARBA00023136"/>
    </source>
</evidence>
<dbReference type="InterPro" id="IPR052923">
    <property type="entry name" value="UPF0718"/>
</dbReference>
<dbReference type="AlphaFoldDB" id="A0A4D4J4F4"/>
<keyword evidence="5 7" id="KW-1133">Transmembrane helix</keyword>
<evidence type="ECO:0000256" key="1">
    <source>
        <dbReference type="ARBA" id="ARBA00004651"/>
    </source>
</evidence>
<sequence length="356" mass="36621">MRRPAGTRRRSAGGLAARTGTIDAVTTATRAQPSRVRRRITSLEVLCALLVLALALQGWLNRVLDVPALRTGSTVFVAVCVQAMPFLVLGVLVSGAIAAFMPAAVLRRVLPRRTALAVPVAGAAGVALPGCECASVPVARRLMQQGVPPAVAVAFLLAAPAVNPIVLVATAVAFPGRPEMVLARFVGSLATAVVTGWLWARLGRPEWIAERALRRLPATEGGSRWAVFAETARHDLVESGGYLVIGGLTAAVLNVLVPSGWLAAVGGQAALGVLVMALLAVVLALCSEADAFVAASLGALPLLPRLVFLVVGPAVDVKLIALHAGTFGRSFAVRFAPLVFVVAVGCALAAGLVFLS</sequence>
<evidence type="ECO:0000256" key="5">
    <source>
        <dbReference type="ARBA" id="ARBA00022989"/>
    </source>
</evidence>
<feature type="transmembrane region" description="Helical" evidence="7">
    <location>
        <begin position="293"/>
        <end position="315"/>
    </location>
</feature>
<protein>
    <submittedName>
        <fullName evidence="8">Permease</fullName>
    </submittedName>
</protein>
<dbReference type="InterPro" id="IPR005524">
    <property type="entry name" value="DUF318"/>
</dbReference>
<accession>A0A4D4J4F4</accession>
<evidence type="ECO:0000256" key="7">
    <source>
        <dbReference type="SAM" id="Phobius"/>
    </source>
</evidence>
<dbReference type="PANTHER" id="PTHR34184:SF4">
    <property type="entry name" value="UPF0718 PROTEIN YCGR"/>
    <property type="match status" value="1"/>
</dbReference>
<evidence type="ECO:0000256" key="4">
    <source>
        <dbReference type="ARBA" id="ARBA00022692"/>
    </source>
</evidence>
<keyword evidence="3" id="KW-1003">Cell membrane</keyword>
<feature type="transmembrane region" description="Helical" evidence="7">
    <location>
        <begin position="150"/>
        <end position="174"/>
    </location>
</feature>
<evidence type="ECO:0000256" key="3">
    <source>
        <dbReference type="ARBA" id="ARBA00022475"/>
    </source>
</evidence>
<feature type="transmembrane region" description="Helical" evidence="7">
    <location>
        <begin position="40"/>
        <end position="60"/>
    </location>
</feature>